<name>A0AAU8FM96_9BACT</name>
<protein>
    <submittedName>
        <fullName evidence="2">Uncharacterized protein</fullName>
    </submittedName>
</protein>
<proteinExistence type="predicted"/>
<dbReference type="EMBL" id="CP159289">
    <property type="protein sequence ID" value="XCH25643.1"/>
    <property type="molecule type" value="Genomic_DNA"/>
</dbReference>
<keyword evidence="1" id="KW-1133">Transmembrane helix</keyword>
<dbReference type="AlphaFoldDB" id="A0AAU8FM96"/>
<gene>
    <name evidence="2" type="ORF">ABV298_04225</name>
</gene>
<keyword evidence="1" id="KW-0472">Membrane</keyword>
<dbReference type="RefSeq" id="WP_353720941.1">
    <property type="nucleotide sequence ID" value="NZ_CP159289.1"/>
</dbReference>
<accession>A0AAU8FM96</accession>
<evidence type="ECO:0000256" key="1">
    <source>
        <dbReference type="SAM" id="Phobius"/>
    </source>
</evidence>
<feature type="transmembrane region" description="Helical" evidence="1">
    <location>
        <begin position="20"/>
        <end position="37"/>
    </location>
</feature>
<evidence type="ECO:0000313" key="2">
    <source>
        <dbReference type="EMBL" id="XCH25643.1"/>
    </source>
</evidence>
<sequence length="162" mass="17936">MPRRSKKSRFKKVLIPVLKWAAAIVPVCVFIYILYYYKQLDFLHARKDLRSQTEVLTTADSLPGRPADELAAKIHVVKNEWHPVGGIAVHNMVIENTSANPVKTTEVEFKYLNDVQAVVASKIVTIKTSLPAGKSTKISGLSVGYVNNSVVGCDVKVLSVRM</sequence>
<reference evidence="2" key="1">
    <citation type="submission" date="2024-06" db="EMBL/GenBank/DDBJ databases">
        <title>Sequencing and assembly of the genome of Dyadobacter sp. strain 676, a symbiont of Cyamopsis tetragonoloba.</title>
        <authorList>
            <person name="Guro P."/>
            <person name="Sazanova A."/>
            <person name="Kuznetsova I."/>
            <person name="Belimov A."/>
            <person name="Safronova V."/>
        </authorList>
    </citation>
    <scope>NUCLEOTIDE SEQUENCE</scope>
    <source>
        <strain evidence="2">676</strain>
    </source>
</reference>
<keyword evidence="1" id="KW-0812">Transmembrane</keyword>
<organism evidence="2">
    <name type="scientific">Dyadobacter sp. 676</name>
    <dbReference type="NCBI Taxonomy" id="3088362"/>
    <lineage>
        <taxon>Bacteria</taxon>
        <taxon>Pseudomonadati</taxon>
        <taxon>Bacteroidota</taxon>
        <taxon>Cytophagia</taxon>
        <taxon>Cytophagales</taxon>
        <taxon>Spirosomataceae</taxon>
        <taxon>Dyadobacter</taxon>
    </lineage>
</organism>